<dbReference type="AlphaFoldDB" id="A0ABD5XQR4"/>
<sequence>MPPNVVYRRSSSTSASAPFGNCSTSVRCWCLVRSRRPSASSPSSRAASAVPSASTARHQTRPPEPTFFVSRWPSSANRRRRPYAPRRPASSRSATSLVVSGCPRRRNAASVSRFAREVTWGHRTQPRGPRW</sequence>
<feature type="region of interest" description="Disordered" evidence="1">
    <location>
        <begin position="35"/>
        <end position="102"/>
    </location>
</feature>
<accession>A0ABD5XQR4</accession>
<keyword evidence="3" id="KW-1185">Reference proteome</keyword>
<comment type="caution">
    <text evidence="2">The sequence shown here is derived from an EMBL/GenBank/DDBJ whole genome shotgun (WGS) entry which is preliminary data.</text>
</comment>
<evidence type="ECO:0000256" key="1">
    <source>
        <dbReference type="SAM" id="MobiDB-lite"/>
    </source>
</evidence>
<feature type="compositionally biased region" description="Low complexity" evidence="1">
    <location>
        <begin position="37"/>
        <end position="57"/>
    </location>
</feature>
<feature type="compositionally biased region" description="Polar residues" evidence="1">
    <location>
        <begin position="9"/>
        <end position="22"/>
    </location>
</feature>
<dbReference type="Proteomes" id="UP001596368">
    <property type="component" value="Unassembled WGS sequence"/>
</dbReference>
<feature type="region of interest" description="Disordered" evidence="1">
    <location>
        <begin position="1"/>
        <end position="22"/>
    </location>
</feature>
<evidence type="ECO:0000313" key="2">
    <source>
        <dbReference type="EMBL" id="MFC7137475.1"/>
    </source>
</evidence>
<evidence type="ECO:0000313" key="3">
    <source>
        <dbReference type="Proteomes" id="UP001596368"/>
    </source>
</evidence>
<gene>
    <name evidence="2" type="ORF">ACFQRB_15630</name>
</gene>
<protein>
    <submittedName>
        <fullName evidence="2">Uncharacterized protein</fullName>
    </submittedName>
</protein>
<name>A0ABD5XQR4_9EURY</name>
<organism evidence="2 3">
    <name type="scientific">Halobaculum litoreum</name>
    <dbReference type="NCBI Taxonomy" id="3031998"/>
    <lineage>
        <taxon>Archaea</taxon>
        <taxon>Methanobacteriati</taxon>
        <taxon>Methanobacteriota</taxon>
        <taxon>Stenosarchaea group</taxon>
        <taxon>Halobacteria</taxon>
        <taxon>Halobacteriales</taxon>
        <taxon>Haloferacaceae</taxon>
        <taxon>Halobaculum</taxon>
    </lineage>
</organism>
<dbReference type="EMBL" id="JBHSZG010000001">
    <property type="protein sequence ID" value="MFC7137475.1"/>
    <property type="molecule type" value="Genomic_DNA"/>
</dbReference>
<proteinExistence type="predicted"/>
<reference evidence="2 3" key="1">
    <citation type="journal article" date="2019" name="Int. J. Syst. Evol. Microbiol.">
        <title>The Global Catalogue of Microorganisms (GCM) 10K type strain sequencing project: providing services to taxonomists for standard genome sequencing and annotation.</title>
        <authorList>
            <consortium name="The Broad Institute Genomics Platform"/>
            <consortium name="The Broad Institute Genome Sequencing Center for Infectious Disease"/>
            <person name="Wu L."/>
            <person name="Ma J."/>
        </authorList>
    </citation>
    <scope>NUCLEOTIDE SEQUENCE [LARGE SCALE GENOMIC DNA]</scope>
    <source>
        <strain evidence="2 3">DT92</strain>
    </source>
</reference>